<dbReference type="InterPro" id="IPR003675">
    <property type="entry name" value="Rce1/LyrA-like_dom"/>
</dbReference>
<accession>A0ABS6UWP4</accession>
<feature type="transmembrane region" description="Helical" evidence="1">
    <location>
        <begin position="193"/>
        <end position="214"/>
    </location>
</feature>
<feature type="transmembrane region" description="Helical" evidence="1">
    <location>
        <begin position="143"/>
        <end position="163"/>
    </location>
</feature>
<feature type="domain" description="CAAX prenyl protease 2/Lysostaphin resistance protein A-like" evidence="2">
    <location>
        <begin position="110"/>
        <end position="206"/>
    </location>
</feature>
<feature type="transmembrane region" description="Helical" evidence="1">
    <location>
        <begin position="169"/>
        <end position="186"/>
    </location>
</feature>
<organism evidence="3 4">
    <name type="scientific">Pseudonocardia abyssalis</name>
    <dbReference type="NCBI Taxonomy" id="2792008"/>
    <lineage>
        <taxon>Bacteria</taxon>
        <taxon>Bacillati</taxon>
        <taxon>Actinomycetota</taxon>
        <taxon>Actinomycetes</taxon>
        <taxon>Pseudonocardiales</taxon>
        <taxon>Pseudonocardiaceae</taxon>
        <taxon>Pseudonocardia</taxon>
    </lineage>
</organism>
<keyword evidence="1" id="KW-1133">Transmembrane helix</keyword>
<keyword evidence="3" id="KW-0378">Hydrolase</keyword>
<dbReference type="PANTHER" id="PTHR36435">
    <property type="entry name" value="SLR1288 PROTEIN"/>
    <property type="match status" value="1"/>
</dbReference>
<dbReference type="EMBL" id="JADQDK010000001">
    <property type="protein sequence ID" value="MBW0136688.1"/>
    <property type="molecule type" value="Genomic_DNA"/>
</dbReference>
<sequence>MRVTPRPGTAILVAVAYIALVSAVWVVNGVDYSTIGGTVGSTVGGLVVPVALGAVLLAAVTTRLGWWRPVLREEPRVGPRWLLVVPVLFVLVAVGTVSGADLSRLSPAHVLLLAVGVLLVGFSEELLCRGIVLVGLRGTGSEVVAWLGSCLVFGLLHAVNALFGAPVGGTAVQVLAAFLAGSVFYVTRRVTGVLVACMVMHAFWDFGTLAAGAAPAADPSALGLLAVLQYPAVVLALVGVVLLVRRPVDRPAPRVA</sequence>
<dbReference type="GO" id="GO:0008237">
    <property type="term" value="F:metallopeptidase activity"/>
    <property type="evidence" value="ECO:0007669"/>
    <property type="project" value="UniProtKB-KW"/>
</dbReference>
<name>A0ABS6UWP4_9PSEU</name>
<dbReference type="InterPro" id="IPR052710">
    <property type="entry name" value="CAAX_protease"/>
</dbReference>
<evidence type="ECO:0000256" key="1">
    <source>
        <dbReference type="SAM" id="Phobius"/>
    </source>
</evidence>
<keyword evidence="3" id="KW-0645">Protease</keyword>
<comment type="caution">
    <text evidence="3">The sequence shown here is derived from an EMBL/GenBank/DDBJ whole genome shotgun (WGS) entry which is preliminary data.</text>
</comment>
<feature type="transmembrane region" description="Helical" evidence="1">
    <location>
        <begin position="39"/>
        <end position="60"/>
    </location>
</feature>
<keyword evidence="3" id="KW-0482">Metalloprotease</keyword>
<protein>
    <submittedName>
        <fullName evidence="3">CPBP family intramembrane metalloprotease</fullName>
    </submittedName>
</protein>
<evidence type="ECO:0000259" key="2">
    <source>
        <dbReference type="Pfam" id="PF02517"/>
    </source>
</evidence>
<feature type="transmembrane region" description="Helical" evidence="1">
    <location>
        <begin position="106"/>
        <end position="122"/>
    </location>
</feature>
<reference evidence="3 4" key="1">
    <citation type="submission" date="2020-11" db="EMBL/GenBank/DDBJ databases">
        <title>Pseudonocardia abyssalis sp. nov. and Pseudonocardia oceani sp. nov., description and phylogenomic analysis of two novel actinomycetes isolated from the deep Southern Ocean.</title>
        <authorList>
            <person name="Parra J."/>
        </authorList>
    </citation>
    <scope>NUCLEOTIDE SEQUENCE [LARGE SCALE GENOMIC DNA]</scope>
    <source>
        <strain evidence="3 4">KRD-168</strain>
    </source>
</reference>
<feature type="transmembrane region" description="Helical" evidence="1">
    <location>
        <begin position="81"/>
        <end position="100"/>
    </location>
</feature>
<keyword evidence="1" id="KW-0472">Membrane</keyword>
<dbReference type="Pfam" id="PF02517">
    <property type="entry name" value="Rce1-like"/>
    <property type="match status" value="1"/>
</dbReference>
<dbReference type="RefSeq" id="WP_218601665.1">
    <property type="nucleotide sequence ID" value="NZ_JADQDJ010000029.1"/>
</dbReference>
<keyword evidence="4" id="KW-1185">Reference proteome</keyword>
<gene>
    <name evidence="3" type="ORF">I4I81_20800</name>
</gene>
<keyword evidence="1" id="KW-0812">Transmembrane</keyword>
<dbReference type="Proteomes" id="UP000694287">
    <property type="component" value="Unassembled WGS sequence"/>
</dbReference>
<proteinExistence type="predicted"/>
<dbReference type="PANTHER" id="PTHR36435:SF1">
    <property type="entry name" value="CAAX AMINO TERMINAL PROTEASE FAMILY PROTEIN"/>
    <property type="match status" value="1"/>
</dbReference>
<evidence type="ECO:0000313" key="4">
    <source>
        <dbReference type="Proteomes" id="UP000694287"/>
    </source>
</evidence>
<evidence type="ECO:0000313" key="3">
    <source>
        <dbReference type="EMBL" id="MBW0136688.1"/>
    </source>
</evidence>
<feature type="transmembrane region" description="Helical" evidence="1">
    <location>
        <begin position="220"/>
        <end position="244"/>
    </location>
</feature>